<comment type="function">
    <text evidence="1">Core subunit of the mitochondrial membrane respiratory chain NADH dehydrogenase (Complex I) that is believed to belong to the minimal assembly required for catalysis. Complex I functions in the transfer of electrons from NADH to the respiratory chain. The immediate electron acceptor for the enzyme is believed to be ubiquinone.</text>
</comment>
<accession>A0A8K1ZG80</accession>
<keyword evidence="16 18" id="KW-0472">Membrane</keyword>
<keyword evidence="14 18" id="KW-0830">Ubiquinone</keyword>
<comment type="subcellular location">
    <subcellularLocation>
        <location evidence="2 18">Mitochondrion inner membrane</location>
        <topology evidence="2 18">Multi-pass membrane protein</topology>
    </subcellularLocation>
</comment>
<evidence type="ECO:0000256" key="3">
    <source>
        <dbReference type="ARBA" id="ARBA00007012"/>
    </source>
</evidence>
<reference evidence="20" key="1">
    <citation type="submission" date="2021-05" db="EMBL/GenBank/DDBJ databases">
        <title>Mitochondrial genomes within bark lice (Insecta: Psocodea: Psocomorpha) reveal novel gene rearrangements containing phylogenetic signal.</title>
        <authorList>
            <person name="Saenz Manchola O.F."/>
            <person name="Virrueta Herrera S."/>
            <person name="D'alessio L.M."/>
            <person name="Yoshizawa K."/>
            <person name="Garcia Aldrete A.N."/>
            <person name="Johnson K.P."/>
        </authorList>
    </citation>
    <scope>NUCLEOTIDE SEQUENCE</scope>
</reference>
<proteinExistence type="inferred from homology"/>
<feature type="transmembrane region" description="Helical" evidence="18">
    <location>
        <begin position="92"/>
        <end position="116"/>
    </location>
</feature>
<dbReference type="GO" id="GO:0005743">
    <property type="term" value="C:mitochondrial inner membrane"/>
    <property type="evidence" value="ECO:0007669"/>
    <property type="project" value="UniProtKB-SubCell"/>
</dbReference>
<evidence type="ECO:0000256" key="9">
    <source>
        <dbReference type="ARBA" id="ARBA00022792"/>
    </source>
</evidence>
<feature type="transmembrane region" description="Helical" evidence="18">
    <location>
        <begin position="183"/>
        <end position="210"/>
    </location>
</feature>
<geneLocation type="mitochondrion" evidence="20"/>
<dbReference type="EMBL" id="MZ274210">
    <property type="protein sequence ID" value="UGS80530.1"/>
    <property type="molecule type" value="Genomic_DNA"/>
</dbReference>
<name>A0A8K1ZG80_9NEOP</name>
<keyword evidence="6" id="KW-0813">Transport</keyword>
<evidence type="ECO:0000256" key="14">
    <source>
        <dbReference type="ARBA" id="ARBA00023075"/>
    </source>
</evidence>
<feature type="transmembrane region" description="Helical" evidence="18">
    <location>
        <begin position="7"/>
        <end position="24"/>
    </location>
</feature>
<feature type="transmembrane region" description="Helical" evidence="18">
    <location>
        <begin position="59"/>
        <end position="80"/>
    </location>
</feature>
<comment type="catalytic activity">
    <reaction evidence="17 18">
        <text>a ubiquinone + NADH + 5 H(+)(in) = a ubiquinol + NAD(+) + 4 H(+)(out)</text>
        <dbReference type="Rhea" id="RHEA:29091"/>
        <dbReference type="Rhea" id="RHEA-COMP:9565"/>
        <dbReference type="Rhea" id="RHEA-COMP:9566"/>
        <dbReference type="ChEBI" id="CHEBI:15378"/>
        <dbReference type="ChEBI" id="CHEBI:16389"/>
        <dbReference type="ChEBI" id="CHEBI:17976"/>
        <dbReference type="ChEBI" id="CHEBI:57540"/>
        <dbReference type="ChEBI" id="CHEBI:57945"/>
        <dbReference type="EC" id="7.1.1.2"/>
    </reaction>
</comment>
<evidence type="ECO:0000256" key="7">
    <source>
        <dbReference type="ARBA" id="ARBA00022660"/>
    </source>
</evidence>
<keyword evidence="9 18" id="KW-0999">Mitochondrion inner membrane</keyword>
<organism evidence="20">
    <name type="scientific">Teliapsocus conterminus</name>
    <dbReference type="NCBI Taxonomy" id="1407779"/>
    <lineage>
        <taxon>Eukaryota</taxon>
        <taxon>Metazoa</taxon>
        <taxon>Ecdysozoa</taxon>
        <taxon>Arthropoda</taxon>
        <taxon>Hexapoda</taxon>
        <taxon>Insecta</taxon>
        <taxon>Pterygota</taxon>
        <taxon>Neoptera</taxon>
        <taxon>Paraneoptera</taxon>
        <taxon>Psocodea</taxon>
        <taxon>Psocomorpha</taxon>
        <taxon>Caeciliusetae</taxon>
        <taxon>Amphipsocidae</taxon>
        <taxon>Teliapsocus</taxon>
    </lineage>
</organism>
<keyword evidence="13 18" id="KW-0520">NAD</keyword>
<gene>
    <name evidence="20" type="primary">ND2</name>
</gene>
<dbReference type="GO" id="GO:0006120">
    <property type="term" value="P:mitochondrial electron transport, NADH to ubiquinone"/>
    <property type="evidence" value="ECO:0007669"/>
    <property type="project" value="InterPro"/>
</dbReference>
<dbReference type="PANTHER" id="PTHR46552">
    <property type="entry name" value="NADH-UBIQUINONE OXIDOREDUCTASE CHAIN 2"/>
    <property type="match status" value="1"/>
</dbReference>
<feature type="transmembrane region" description="Helical" evidence="18">
    <location>
        <begin position="30"/>
        <end position="47"/>
    </location>
</feature>
<evidence type="ECO:0000259" key="19">
    <source>
        <dbReference type="Pfam" id="PF00361"/>
    </source>
</evidence>
<evidence type="ECO:0000256" key="18">
    <source>
        <dbReference type="RuleBase" id="RU003403"/>
    </source>
</evidence>
<keyword evidence="8 18" id="KW-0812">Transmembrane</keyword>
<evidence type="ECO:0000256" key="15">
    <source>
        <dbReference type="ARBA" id="ARBA00023128"/>
    </source>
</evidence>
<dbReference type="GO" id="GO:0008137">
    <property type="term" value="F:NADH dehydrogenase (ubiquinone) activity"/>
    <property type="evidence" value="ECO:0007669"/>
    <property type="project" value="UniProtKB-EC"/>
</dbReference>
<evidence type="ECO:0000256" key="1">
    <source>
        <dbReference type="ARBA" id="ARBA00003257"/>
    </source>
</evidence>
<feature type="domain" description="NADH:quinone oxidoreductase/Mrp antiporter transmembrane" evidence="19">
    <location>
        <begin position="23"/>
        <end position="279"/>
    </location>
</feature>
<comment type="function">
    <text evidence="18">Core subunit of the mitochondrial membrane respiratory chain NADH dehydrogenase (Complex I) which catalyzes electron transfer from NADH through the respiratory chain, using ubiquinone as an electron acceptor. Essential for the catalytic activity and assembly of complex I.</text>
</comment>
<evidence type="ECO:0000256" key="4">
    <source>
        <dbReference type="ARBA" id="ARBA00012944"/>
    </source>
</evidence>
<feature type="transmembrane region" description="Helical" evidence="18">
    <location>
        <begin position="231"/>
        <end position="253"/>
    </location>
</feature>
<dbReference type="PRINTS" id="PR01436">
    <property type="entry name" value="NADHDHGNASE2"/>
</dbReference>
<evidence type="ECO:0000256" key="11">
    <source>
        <dbReference type="ARBA" id="ARBA00022982"/>
    </source>
</evidence>
<keyword evidence="12 18" id="KW-1133">Transmembrane helix</keyword>
<keyword evidence="10 18" id="KW-1278">Translocase</keyword>
<evidence type="ECO:0000256" key="17">
    <source>
        <dbReference type="ARBA" id="ARBA00049551"/>
    </source>
</evidence>
<protein>
    <recommendedName>
        <fullName evidence="5 18">NADH-ubiquinone oxidoreductase chain 2</fullName>
        <ecNumber evidence="4 18">7.1.1.2</ecNumber>
    </recommendedName>
</protein>
<evidence type="ECO:0000313" key="20">
    <source>
        <dbReference type="EMBL" id="UGS80530.1"/>
    </source>
</evidence>
<evidence type="ECO:0000256" key="12">
    <source>
        <dbReference type="ARBA" id="ARBA00022989"/>
    </source>
</evidence>
<dbReference type="AlphaFoldDB" id="A0A8K1ZG80"/>
<feature type="transmembrane region" description="Helical" evidence="18">
    <location>
        <begin position="265"/>
        <end position="289"/>
    </location>
</feature>
<dbReference type="InterPro" id="IPR003917">
    <property type="entry name" value="NADH_UbQ_OxRdtase_chain2"/>
</dbReference>
<feature type="transmembrane region" description="Helical" evidence="18">
    <location>
        <begin position="310"/>
        <end position="330"/>
    </location>
</feature>
<evidence type="ECO:0000256" key="10">
    <source>
        <dbReference type="ARBA" id="ARBA00022967"/>
    </source>
</evidence>
<evidence type="ECO:0000256" key="2">
    <source>
        <dbReference type="ARBA" id="ARBA00004448"/>
    </source>
</evidence>
<dbReference type="InterPro" id="IPR001750">
    <property type="entry name" value="ND/Mrp_TM"/>
</dbReference>
<evidence type="ECO:0000256" key="6">
    <source>
        <dbReference type="ARBA" id="ARBA00022448"/>
    </source>
</evidence>
<evidence type="ECO:0000256" key="16">
    <source>
        <dbReference type="ARBA" id="ARBA00023136"/>
    </source>
</evidence>
<comment type="similarity">
    <text evidence="3 18">Belongs to the complex I subunit 2 family.</text>
</comment>
<evidence type="ECO:0000256" key="5">
    <source>
        <dbReference type="ARBA" id="ARBA00021008"/>
    </source>
</evidence>
<keyword evidence="15 18" id="KW-0496">Mitochondrion</keyword>
<keyword evidence="7 18" id="KW-0679">Respiratory chain</keyword>
<dbReference type="PANTHER" id="PTHR46552:SF1">
    <property type="entry name" value="NADH-UBIQUINONE OXIDOREDUCTASE CHAIN 2"/>
    <property type="match status" value="1"/>
</dbReference>
<feature type="transmembrane region" description="Helical" evidence="18">
    <location>
        <begin position="137"/>
        <end position="163"/>
    </location>
</feature>
<dbReference type="Pfam" id="PF00361">
    <property type="entry name" value="Proton_antipo_M"/>
    <property type="match status" value="1"/>
</dbReference>
<evidence type="ECO:0000256" key="13">
    <source>
        <dbReference type="ARBA" id="ARBA00023027"/>
    </source>
</evidence>
<sequence length="332" mass="38413">MMNNLNIIFLVMTMFGSIMSISSMNWFSAWLGLEINLISFVPLIVNNKNNSITEAAMKYFVIQASASAMFIFICLVNSMNNFYSMIFLETPNFMLILIPLMVKLGASPFQEWFIMIMQKMDWFKCFMLSTMQKIAPLFLINFLMLNYNLILTFAILSSMVGSIGGLKQTSFKKIMAYSSVNHLGWMLTTIVLSKQLLICYFMFYSMMNLYSMTILYKMNMNSLTQQFKYNFYMEWVISMMSLSGLPPLIGFLPKWLVIQTLISNSMFLITSLLIATALITLLFYMRMITASLTINFSQQKWVKTLNFKKMSMNTLMLIVTLSGLMIYNLILN</sequence>
<keyword evidence="11 18" id="KW-0249">Electron transport</keyword>
<dbReference type="EC" id="7.1.1.2" evidence="4 18"/>
<dbReference type="InterPro" id="IPR050175">
    <property type="entry name" value="Complex_I_Subunit_2"/>
</dbReference>
<evidence type="ECO:0000256" key="8">
    <source>
        <dbReference type="ARBA" id="ARBA00022692"/>
    </source>
</evidence>